<feature type="compositionally biased region" description="Basic and acidic residues" evidence="1">
    <location>
        <begin position="37"/>
        <end position="49"/>
    </location>
</feature>
<feature type="compositionally biased region" description="Polar residues" evidence="1">
    <location>
        <begin position="1"/>
        <end position="12"/>
    </location>
</feature>
<dbReference type="EMBL" id="ML735000">
    <property type="protein sequence ID" value="KAB8202709.1"/>
    <property type="molecule type" value="Genomic_DNA"/>
</dbReference>
<dbReference type="Proteomes" id="UP000326532">
    <property type="component" value="Unassembled WGS sequence"/>
</dbReference>
<feature type="region of interest" description="Disordered" evidence="1">
    <location>
        <begin position="1"/>
        <end position="62"/>
    </location>
</feature>
<accession>A0A5N6DCI5</accession>
<proteinExistence type="predicted"/>
<reference evidence="2 3" key="1">
    <citation type="submission" date="2019-04" db="EMBL/GenBank/DDBJ databases">
        <title>Fungal friends and foes A comparative genomics study of 23 Aspergillus species from section Flavi.</title>
        <authorList>
            <consortium name="DOE Joint Genome Institute"/>
            <person name="Kjaerbolling I."/>
            <person name="Vesth T.C."/>
            <person name="Frisvad J.C."/>
            <person name="Nybo J.L."/>
            <person name="Theobald S."/>
            <person name="Kildgaard S."/>
            <person name="Petersen T.I."/>
            <person name="Kuo A."/>
            <person name="Sato A."/>
            <person name="Lyhne E.K."/>
            <person name="Kogle M.E."/>
            <person name="Wiebenga A."/>
            <person name="Kun R.S."/>
            <person name="Lubbers R.J."/>
            <person name="Makela M.R."/>
            <person name="Barry K."/>
            <person name="Chovatia M."/>
            <person name="Clum A."/>
            <person name="Daum C."/>
            <person name="Haridas S."/>
            <person name="He G."/>
            <person name="LaButti K."/>
            <person name="Lipzen A."/>
            <person name="Mondo S."/>
            <person name="Pangilinan J."/>
            <person name="Riley R."/>
            <person name="Salamov A."/>
            <person name="Simmons B.A."/>
            <person name="Magnuson J.K."/>
            <person name="Henrissat B."/>
            <person name="Mortensen U.H."/>
            <person name="Larsen T.O."/>
            <person name="De vries R.P."/>
            <person name="Grigoriev I.V."/>
            <person name="Machida M."/>
            <person name="Baker S.E."/>
            <person name="Andersen M.R."/>
        </authorList>
    </citation>
    <scope>NUCLEOTIDE SEQUENCE [LARGE SCALE GENOMIC DNA]</scope>
    <source>
        <strain evidence="2 3">CBS 117618</strain>
    </source>
</reference>
<name>A0A5N6DCI5_ASPPA</name>
<dbReference type="AlphaFoldDB" id="A0A5N6DCI5"/>
<gene>
    <name evidence="2" type="ORF">BDV34DRAFT_146598</name>
</gene>
<evidence type="ECO:0000256" key="1">
    <source>
        <dbReference type="SAM" id="MobiDB-lite"/>
    </source>
</evidence>
<organism evidence="2 3">
    <name type="scientific">Aspergillus parasiticus</name>
    <dbReference type="NCBI Taxonomy" id="5067"/>
    <lineage>
        <taxon>Eukaryota</taxon>
        <taxon>Fungi</taxon>
        <taxon>Dikarya</taxon>
        <taxon>Ascomycota</taxon>
        <taxon>Pezizomycotina</taxon>
        <taxon>Eurotiomycetes</taxon>
        <taxon>Eurotiomycetidae</taxon>
        <taxon>Eurotiales</taxon>
        <taxon>Aspergillaceae</taxon>
        <taxon>Aspergillus</taxon>
        <taxon>Aspergillus subgen. Circumdati</taxon>
    </lineage>
</organism>
<evidence type="ECO:0000313" key="2">
    <source>
        <dbReference type="EMBL" id="KAB8202709.1"/>
    </source>
</evidence>
<protein>
    <submittedName>
        <fullName evidence="2">Uncharacterized protein</fullName>
    </submittedName>
</protein>
<dbReference type="VEuPathDB" id="FungiDB:BDV34DRAFT_146598"/>
<keyword evidence="3" id="KW-1185">Reference proteome</keyword>
<sequence>MFYRLNNYSPTTGVPCLPQLPKYHPPQGCPAGRRRIEKGGDTPPDRLLDTKLPCEQQDGIES</sequence>
<evidence type="ECO:0000313" key="3">
    <source>
        <dbReference type="Proteomes" id="UP000326532"/>
    </source>
</evidence>